<dbReference type="AlphaFoldDB" id="A0AAJ0GCX0"/>
<dbReference type="Proteomes" id="UP001271007">
    <property type="component" value="Unassembled WGS sequence"/>
</dbReference>
<evidence type="ECO:0000313" key="3">
    <source>
        <dbReference type="Proteomes" id="UP001271007"/>
    </source>
</evidence>
<feature type="region of interest" description="Disordered" evidence="1">
    <location>
        <begin position="1"/>
        <end position="74"/>
    </location>
</feature>
<evidence type="ECO:0000256" key="1">
    <source>
        <dbReference type="SAM" id="MobiDB-lite"/>
    </source>
</evidence>
<feature type="compositionally biased region" description="Basic and acidic residues" evidence="1">
    <location>
        <begin position="10"/>
        <end position="34"/>
    </location>
</feature>
<protein>
    <submittedName>
        <fullName evidence="2">Uncharacterized protein</fullName>
    </submittedName>
</protein>
<organism evidence="2 3">
    <name type="scientific">Extremus antarcticus</name>
    <dbReference type="NCBI Taxonomy" id="702011"/>
    <lineage>
        <taxon>Eukaryota</taxon>
        <taxon>Fungi</taxon>
        <taxon>Dikarya</taxon>
        <taxon>Ascomycota</taxon>
        <taxon>Pezizomycotina</taxon>
        <taxon>Dothideomycetes</taxon>
        <taxon>Dothideomycetidae</taxon>
        <taxon>Mycosphaerellales</taxon>
        <taxon>Extremaceae</taxon>
        <taxon>Extremus</taxon>
    </lineage>
</organism>
<proteinExistence type="predicted"/>
<feature type="compositionally biased region" description="Polar residues" evidence="1">
    <location>
        <begin position="37"/>
        <end position="56"/>
    </location>
</feature>
<dbReference type="EMBL" id="JAWDJX010000027">
    <property type="protein sequence ID" value="KAK3051267.1"/>
    <property type="molecule type" value="Genomic_DNA"/>
</dbReference>
<keyword evidence="3" id="KW-1185">Reference proteome</keyword>
<accession>A0AAJ0GCX0</accession>
<sequence length="224" mass="25865">MLIAISADRSATESRDTTRSSDVSRDTSRSRNSTDRNGGSTMPESLQKSDPKTTGSMDRVTADFNEVSVDNATAKPPYTTESFRYWPVYSSLVSKPTDLQPDPTEWVEWRANSRSNNDMGVIDPKLKESRYQSACRSAKINGRERQRWPLPYESFAQYATRQADVAGRSKDEQNLIEAEYELWRMDDPDLMPEDNSFERQRFMEIVAMKKRVEEAERKRQKEPQ</sequence>
<name>A0AAJ0GCX0_9PEZI</name>
<reference evidence="2" key="1">
    <citation type="submission" date="2023-04" db="EMBL/GenBank/DDBJ databases">
        <title>Black Yeasts Isolated from many extreme environments.</title>
        <authorList>
            <person name="Coleine C."/>
            <person name="Stajich J.E."/>
            <person name="Selbmann L."/>
        </authorList>
    </citation>
    <scope>NUCLEOTIDE SEQUENCE</scope>
    <source>
        <strain evidence="2">CCFEE 5312</strain>
    </source>
</reference>
<evidence type="ECO:0000313" key="2">
    <source>
        <dbReference type="EMBL" id="KAK3051267.1"/>
    </source>
</evidence>
<comment type="caution">
    <text evidence="2">The sequence shown here is derived from an EMBL/GenBank/DDBJ whole genome shotgun (WGS) entry which is preliminary data.</text>
</comment>
<gene>
    <name evidence="2" type="ORF">LTR09_007663</name>
</gene>